<protein>
    <submittedName>
        <fullName evidence="1">Uncharacterized protein</fullName>
    </submittedName>
</protein>
<sequence>MAVVDDGVLAVEIATSTNVSISLREPHVVDLGR</sequence>
<gene>
    <name evidence="1" type="ORF">BJY18_000630</name>
</gene>
<name>A0A840INX6_9PSEU</name>
<organism evidence="1 2">
    <name type="scientific">Amycolatopsis jiangsuensis</name>
    <dbReference type="NCBI Taxonomy" id="1181879"/>
    <lineage>
        <taxon>Bacteria</taxon>
        <taxon>Bacillati</taxon>
        <taxon>Actinomycetota</taxon>
        <taxon>Actinomycetes</taxon>
        <taxon>Pseudonocardiales</taxon>
        <taxon>Pseudonocardiaceae</taxon>
        <taxon>Amycolatopsis</taxon>
    </lineage>
</organism>
<dbReference type="EMBL" id="JACHMG010000001">
    <property type="protein sequence ID" value="MBB4683145.1"/>
    <property type="molecule type" value="Genomic_DNA"/>
</dbReference>
<evidence type="ECO:0000313" key="1">
    <source>
        <dbReference type="EMBL" id="MBB4683145.1"/>
    </source>
</evidence>
<dbReference type="AlphaFoldDB" id="A0A840INX6"/>
<keyword evidence="2" id="KW-1185">Reference proteome</keyword>
<dbReference type="Proteomes" id="UP000581769">
    <property type="component" value="Unassembled WGS sequence"/>
</dbReference>
<evidence type="ECO:0000313" key="2">
    <source>
        <dbReference type="Proteomes" id="UP000581769"/>
    </source>
</evidence>
<accession>A0A840INX6</accession>
<proteinExistence type="predicted"/>
<reference evidence="1 2" key="1">
    <citation type="submission" date="2020-08" db="EMBL/GenBank/DDBJ databases">
        <title>Sequencing the genomes of 1000 actinobacteria strains.</title>
        <authorList>
            <person name="Klenk H.-P."/>
        </authorList>
    </citation>
    <scope>NUCLEOTIDE SEQUENCE [LARGE SCALE GENOMIC DNA]</scope>
    <source>
        <strain evidence="1 2">DSM 45859</strain>
    </source>
</reference>
<comment type="caution">
    <text evidence="1">The sequence shown here is derived from an EMBL/GenBank/DDBJ whole genome shotgun (WGS) entry which is preliminary data.</text>
</comment>